<protein>
    <submittedName>
        <fullName evidence="1">Uncharacterized protein</fullName>
    </submittedName>
</protein>
<organism evidence="1 2">
    <name type="scientific">Pseudomonas viridiflava</name>
    <name type="common">Phytomonas viridiflava</name>
    <dbReference type="NCBI Taxonomy" id="33069"/>
    <lineage>
        <taxon>Bacteria</taxon>
        <taxon>Pseudomonadati</taxon>
        <taxon>Pseudomonadota</taxon>
        <taxon>Gammaproteobacteria</taxon>
        <taxon>Pseudomonadales</taxon>
        <taxon>Pseudomonadaceae</taxon>
        <taxon>Pseudomonas</taxon>
    </lineage>
</organism>
<dbReference type="EMBL" id="LT855380">
    <property type="protein sequence ID" value="SMS11372.1"/>
    <property type="molecule type" value="Genomic_DNA"/>
</dbReference>
<sequence length="36" mass="3778">MIAIHRSIALIATAHSIVASSCNASCETTTCKDTTR</sequence>
<dbReference type="KEGG" id="pvd:CFBP1590__3786"/>
<proteinExistence type="predicted"/>
<evidence type="ECO:0000313" key="2">
    <source>
        <dbReference type="Proteomes" id="UP000196842"/>
    </source>
</evidence>
<dbReference type="PROSITE" id="PS51257">
    <property type="entry name" value="PROKAR_LIPOPROTEIN"/>
    <property type="match status" value="1"/>
</dbReference>
<accession>A0A1Y6JRC7</accession>
<name>A0A1Y6JRC7_PSEVI</name>
<dbReference type="Proteomes" id="UP000196842">
    <property type="component" value="Chromosome I"/>
</dbReference>
<dbReference type="AlphaFoldDB" id="A0A1Y6JRC7"/>
<reference evidence="1 2" key="1">
    <citation type="submission" date="2017-05" db="EMBL/GenBank/DDBJ databases">
        <authorList>
            <person name="Song R."/>
            <person name="Chenine A.L."/>
            <person name="Ruprecht R.M."/>
        </authorList>
    </citation>
    <scope>NUCLEOTIDE SEQUENCE [LARGE SCALE GENOMIC DNA]</scope>
    <source>
        <strain evidence="1 2">CFBP 1590</strain>
    </source>
</reference>
<evidence type="ECO:0000313" key="1">
    <source>
        <dbReference type="EMBL" id="SMS11372.1"/>
    </source>
</evidence>
<gene>
    <name evidence="1" type="ORF">CFBP1590__3786</name>
</gene>